<name>A0AAV7JPY5_9METZ</name>
<dbReference type="GO" id="GO:0006334">
    <property type="term" value="P:nucleosome assembly"/>
    <property type="evidence" value="ECO:0007669"/>
    <property type="project" value="InterPro"/>
</dbReference>
<evidence type="ECO:0000256" key="3">
    <source>
        <dbReference type="ARBA" id="ARBA00022454"/>
    </source>
</evidence>
<dbReference type="GO" id="GO:0045910">
    <property type="term" value="P:negative regulation of DNA recombination"/>
    <property type="evidence" value="ECO:0007669"/>
    <property type="project" value="TreeGrafter"/>
</dbReference>
<dbReference type="GO" id="GO:0031492">
    <property type="term" value="F:nucleosomal DNA binding"/>
    <property type="evidence" value="ECO:0007669"/>
    <property type="project" value="TreeGrafter"/>
</dbReference>
<dbReference type="Pfam" id="PF00538">
    <property type="entry name" value="Linker_histone"/>
    <property type="match status" value="1"/>
</dbReference>
<dbReference type="EMBL" id="JAKMXF010000309">
    <property type="protein sequence ID" value="KAI6650970.1"/>
    <property type="molecule type" value="Genomic_DNA"/>
</dbReference>
<evidence type="ECO:0000256" key="2">
    <source>
        <dbReference type="ARBA" id="ARBA00004286"/>
    </source>
</evidence>
<gene>
    <name evidence="9" type="ORF">LOD99_5809</name>
</gene>
<dbReference type="InterPro" id="IPR005819">
    <property type="entry name" value="H1/H5"/>
</dbReference>
<keyword evidence="5 6" id="KW-0539">Nucleus</keyword>
<dbReference type="GO" id="GO:0003690">
    <property type="term" value="F:double-stranded DNA binding"/>
    <property type="evidence" value="ECO:0007669"/>
    <property type="project" value="TreeGrafter"/>
</dbReference>
<dbReference type="GO" id="GO:0030261">
    <property type="term" value="P:chromosome condensation"/>
    <property type="evidence" value="ECO:0007669"/>
    <property type="project" value="TreeGrafter"/>
</dbReference>
<keyword evidence="3 6" id="KW-0158">Chromosome</keyword>
<dbReference type="Gene3D" id="1.10.10.10">
    <property type="entry name" value="Winged helix-like DNA-binding domain superfamily/Winged helix DNA-binding domain"/>
    <property type="match status" value="1"/>
</dbReference>
<dbReference type="InterPro" id="IPR036388">
    <property type="entry name" value="WH-like_DNA-bd_sf"/>
</dbReference>
<dbReference type="SMART" id="SM00526">
    <property type="entry name" value="H15"/>
    <property type="match status" value="1"/>
</dbReference>
<dbReference type="GO" id="GO:0005634">
    <property type="term" value="C:nucleus"/>
    <property type="evidence" value="ECO:0007669"/>
    <property type="project" value="UniProtKB-SubCell"/>
</dbReference>
<dbReference type="GO" id="GO:0000786">
    <property type="term" value="C:nucleosome"/>
    <property type="evidence" value="ECO:0007669"/>
    <property type="project" value="InterPro"/>
</dbReference>
<dbReference type="InterPro" id="IPR005818">
    <property type="entry name" value="Histone_H1/H5_H15"/>
</dbReference>
<organism evidence="9 10">
    <name type="scientific">Oopsacas minuta</name>
    <dbReference type="NCBI Taxonomy" id="111878"/>
    <lineage>
        <taxon>Eukaryota</taxon>
        <taxon>Metazoa</taxon>
        <taxon>Porifera</taxon>
        <taxon>Hexactinellida</taxon>
        <taxon>Hexasterophora</taxon>
        <taxon>Lyssacinosida</taxon>
        <taxon>Leucopsacidae</taxon>
        <taxon>Oopsacas</taxon>
    </lineage>
</organism>
<comment type="subcellular location">
    <subcellularLocation>
        <location evidence="2">Chromosome</location>
    </subcellularLocation>
    <subcellularLocation>
        <location evidence="1 6">Nucleus</location>
    </subcellularLocation>
</comment>
<dbReference type="PANTHER" id="PTHR11467">
    <property type="entry name" value="HISTONE H1"/>
    <property type="match status" value="1"/>
</dbReference>
<keyword evidence="10" id="KW-1185">Reference proteome</keyword>
<feature type="domain" description="H15" evidence="8">
    <location>
        <begin position="54"/>
        <end position="127"/>
    </location>
</feature>
<evidence type="ECO:0000256" key="7">
    <source>
        <dbReference type="SAM" id="MobiDB-lite"/>
    </source>
</evidence>
<dbReference type="PRINTS" id="PR00624">
    <property type="entry name" value="HISTONEH5"/>
</dbReference>
<evidence type="ECO:0000256" key="6">
    <source>
        <dbReference type="RuleBase" id="RU003894"/>
    </source>
</evidence>
<comment type="similarity">
    <text evidence="6">Belongs to the histone H1/H5 family.</text>
</comment>
<feature type="compositionally biased region" description="Low complexity" evidence="7">
    <location>
        <begin position="139"/>
        <end position="158"/>
    </location>
</feature>
<feature type="region of interest" description="Disordered" evidence="7">
    <location>
        <begin position="132"/>
        <end position="222"/>
    </location>
</feature>
<evidence type="ECO:0000256" key="1">
    <source>
        <dbReference type="ARBA" id="ARBA00004123"/>
    </source>
</evidence>
<dbReference type="PANTHER" id="PTHR11467:SF36">
    <property type="entry name" value="HISTONE 24-RELATED"/>
    <property type="match status" value="1"/>
</dbReference>
<evidence type="ECO:0000256" key="4">
    <source>
        <dbReference type="ARBA" id="ARBA00023125"/>
    </source>
</evidence>
<accession>A0AAV7JPY5</accession>
<proteinExistence type="inferred from homology"/>
<keyword evidence="4 6" id="KW-0238">DNA-binding</keyword>
<reference evidence="9 10" key="1">
    <citation type="journal article" date="2023" name="BMC Biol.">
        <title>The compact genome of the sponge Oopsacas minuta (Hexactinellida) is lacking key metazoan core genes.</title>
        <authorList>
            <person name="Santini S."/>
            <person name="Schenkelaars Q."/>
            <person name="Jourda C."/>
            <person name="Duchesne M."/>
            <person name="Belahbib H."/>
            <person name="Rocher C."/>
            <person name="Selva M."/>
            <person name="Riesgo A."/>
            <person name="Vervoort M."/>
            <person name="Leys S.P."/>
            <person name="Kodjabachian L."/>
            <person name="Le Bivic A."/>
            <person name="Borchiellini C."/>
            <person name="Claverie J.M."/>
            <person name="Renard E."/>
        </authorList>
    </citation>
    <scope>NUCLEOTIDE SEQUENCE [LARGE SCALE GENOMIC DNA]</scope>
    <source>
        <strain evidence="9">SPO-2</strain>
    </source>
</reference>
<dbReference type="CDD" id="cd00073">
    <property type="entry name" value="H15"/>
    <property type="match status" value="1"/>
</dbReference>
<feature type="compositionally biased region" description="Basic residues" evidence="7">
    <location>
        <begin position="174"/>
        <end position="222"/>
    </location>
</feature>
<evidence type="ECO:0000259" key="8">
    <source>
        <dbReference type="PROSITE" id="PS51504"/>
    </source>
</evidence>
<evidence type="ECO:0000256" key="5">
    <source>
        <dbReference type="ARBA" id="ARBA00023242"/>
    </source>
</evidence>
<dbReference type="SUPFAM" id="SSF46785">
    <property type="entry name" value="Winged helix' DNA-binding domain"/>
    <property type="match status" value="1"/>
</dbReference>
<dbReference type="PROSITE" id="PS51504">
    <property type="entry name" value="H15"/>
    <property type="match status" value="1"/>
</dbReference>
<comment type="caution">
    <text evidence="9">The sequence shown here is derived from an EMBL/GenBank/DDBJ whole genome shotgun (WGS) entry which is preliminary data.</text>
</comment>
<evidence type="ECO:0000313" key="10">
    <source>
        <dbReference type="Proteomes" id="UP001165289"/>
    </source>
</evidence>
<dbReference type="Proteomes" id="UP001165289">
    <property type="component" value="Unassembled WGS sequence"/>
</dbReference>
<dbReference type="InterPro" id="IPR036390">
    <property type="entry name" value="WH_DNA-bd_sf"/>
</dbReference>
<protein>
    <recommendedName>
        <fullName evidence="8">H15 domain-containing protein</fullName>
    </recommendedName>
</protein>
<dbReference type="GO" id="GO:0030527">
    <property type="term" value="F:structural constituent of chromatin"/>
    <property type="evidence" value="ECO:0007669"/>
    <property type="project" value="InterPro"/>
</dbReference>
<dbReference type="AlphaFoldDB" id="A0AAV7JPY5"/>
<evidence type="ECO:0000313" key="9">
    <source>
        <dbReference type="EMBL" id="KAI6650970.1"/>
    </source>
</evidence>
<sequence length="222" mass="24092">MNTILRGDIAATIKYTQYNSNAPFNLATLLLQLSTNYKMSTKTPKAPKKATKSSHPPYNDMIVAALKAGSRKGLSKIGISKYIKENYSVNDGVHDSQTKQTLKRLLLSGKLVKVKGIGLAGSFKFSKNFMETEGKKNKTSSAKKTTKKPAITLTATTAKPKKPTTKKPSTAKKPSPKKPAAKPKKDTPKKKFAASKAPAKPKAKKPPVKKTKTPKKPATKKK</sequence>